<reference evidence="4" key="1">
    <citation type="submission" date="2023-11" db="UniProtKB">
        <authorList>
            <consortium name="WormBaseParasite"/>
        </authorList>
    </citation>
    <scope>IDENTIFICATION</scope>
</reference>
<feature type="chain" id="PRO_5041699626" description="Purple acid phosphatase N-terminal domain-containing protein" evidence="1">
    <location>
        <begin position="19"/>
        <end position="116"/>
    </location>
</feature>
<dbReference type="InterPro" id="IPR015914">
    <property type="entry name" value="PAPs_N"/>
</dbReference>
<dbReference type="GO" id="GO:0046872">
    <property type="term" value="F:metal ion binding"/>
    <property type="evidence" value="ECO:0007669"/>
    <property type="project" value="InterPro"/>
</dbReference>
<dbReference type="GO" id="GO:0003993">
    <property type="term" value="F:acid phosphatase activity"/>
    <property type="evidence" value="ECO:0007669"/>
    <property type="project" value="InterPro"/>
</dbReference>
<evidence type="ECO:0000313" key="4">
    <source>
        <dbReference type="WBParaSite" id="SMTH1_60790.1"/>
    </source>
</evidence>
<dbReference type="PANTHER" id="PTHR45867:SF3">
    <property type="entry name" value="ACID PHOSPHATASE TYPE 7"/>
    <property type="match status" value="1"/>
</dbReference>
<proteinExistence type="predicted"/>
<evidence type="ECO:0000313" key="3">
    <source>
        <dbReference type="Proteomes" id="UP000050791"/>
    </source>
</evidence>
<name>A0AA85BLS5_9TREM</name>
<feature type="signal peptide" evidence="1">
    <location>
        <begin position="1"/>
        <end position="18"/>
    </location>
</feature>
<dbReference type="InterPro" id="IPR008963">
    <property type="entry name" value="Purple_acid_Pase-like_N"/>
</dbReference>
<evidence type="ECO:0000259" key="2">
    <source>
        <dbReference type="Pfam" id="PF16656"/>
    </source>
</evidence>
<dbReference type="AlphaFoldDB" id="A0AA85BLS5"/>
<evidence type="ECO:0000256" key="1">
    <source>
        <dbReference type="SAM" id="SignalP"/>
    </source>
</evidence>
<dbReference type="PANTHER" id="PTHR45867">
    <property type="entry name" value="PURPLE ACID PHOSPHATASE"/>
    <property type="match status" value="1"/>
</dbReference>
<dbReference type="Pfam" id="PF16656">
    <property type="entry name" value="Pur_ac_phosph_N"/>
    <property type="match status" value="1"/>
</dbReference>
<sequence length="116" mass="13462">MYILVIIPLFLNLYHVRTWNVYGYMESQIPEQIHIALGEQPSTISITWVTQENTESSTVLYGTMLLNMKSTGYVKQFIDGGREQRKMYIHRVILSDLIANTTYYYKCGSSDGCQMF</sequence>
<dbReference type="WBParaSite" id="SMTH1_60790.1">
    <property type="protein sequence ID" value="SMTH1_60790.1"/>
    <property type="gene ID" value="SMTH1_60790"/>
</dbReference>
<accession>A0AA85BLS5</accession>
<feature type="domain" description="Purple acid phosphatase N-terminal" evidence="2">
    <location>
        <begin position="30"/>
        <end position="111"/>
    </location>
</feature>
<organism evidence="3 4">
    <name type="scientific">Schistosoma mattheei</name>
    <dbReference type="NCBI Taxonomy" id="31246"/>
    <lineage>
        <taxon>Eukaryota</taxon>
        <taxon>Metazoa</taxon>
        <taxon>Spiralia</taxon>
        <taxon>Lophotrochozoa</taxon>
        <taxon>Platyhelminthes</taxon>
        <taxon>Trematoda</taxon>
        <taxon>Digenea</taxon>
        <taxon>Strigeidida</taxon>
        <taxon>Schistosomatoidea</taxon>
        <taxon>Schistosomatidae</taxon>
        <taxon>Schistosoma</taxon>
    </lineage>
</organism>
<protein>
    <recommendedName>
        <fullName evidence="2">Purple acid phosphatase N-terminal domain-containing protein</fullName>
    </recommendedName>
</protein>
<dbReference type="SUPFAM" id="SSF49363">
    <property type="entry name" value="Purple acid phosphatase, N-terminal domain"/>
    <property type="match status" value="1"/>
</dbReference>
<keyword evidence="1" id="KW-0732">Signal</keyword>
<dbReference type="Proteomes" id="UP000050791">
    <property type="component" value="Unassembled WGS sequence"/>
</dbReference>
<dbReference type="Gene3D" id="2.60.40.380">
    <property type="entry name" value="Purple acid phosphatase-like, N-terminal"/>
    <property type="match status" value="1"/>
</dbReference>